<keyword evidence="7" id="KW-1185">Reference proteome</keyword>
<dbReference type="Gene3D" id="2.40.30.170">
    <property type="match status" value="1"/>
</dbReference>
<dbReference type="OrthoDB" id="9801814at2"/>
<dbReference type="EMBL" id="FQZE01000034">
    <property type="protein sequence ID" value="SHJ84348.1"/>
    <property type="molecule type" value="Genomic_DNA"/>
</dbReference>
<accession>A0A1M6MLJ7</accession>
<dbReference type="InterPro" id="IPR058792">
    <property type="entry name" value="Beta-barrel_RND_2"/>
</dbReference>
<evidence type="ECO:0000256" key="1">
    <source>
        <dbReference type="ARBA" id="ARBA00009477"/>
    </source>
</evidence>
<sequence>MKTVKQISIALIILVLVGLAAYKLNANKEQIRETTELASQTISEIPVKIVAPQTGTINKQISTTGTVSATEELMVLSETQGKVQKIYKNVGDRVQKNEVIIEVDDEVIAANVLVAEADFEQQTKDIERLQRLEQGNAISKHDLEQARIALKKAEADLITARKALRDTKIKAPISGIINKRLVENGQFISGGMPICEIVNTAKLKIWVKIPEKDIFKLAKGQAVHVTIPSLPGKTFTGKLNSIGEKADNAMKFDAEVVMDNHNGEQRLKAGLFSEVLIPVEASETILIEKTAITGSMKNPSVFVVEGDKAVKKEIITNESDDKFVEVVSGLNKEGRVVVSGQLNLNDGDRVKIIQ</sequence>
<evidence type="ECO:0000313" key="6">
    <source>
        <dbReference type="EMBL" id="SHJ84348.1"/>
    </source>
</evidence>
<dbReference type="InterPro" id="IPR058647">
    <property type="entry name" value="BSH_CzcB-like"/>
</dbReference>
<feature type="coiled-coil region" evidence="2">
    <location>
        <begin position="112"/>
        <end position="170"/>
    </location>
</feature>
<feature type="domain" description="CzcB-like C-terminal circularly permuted SH3-like" evidence="5">
    <location>
        <begin position="286"/>
        <end position="340"/>
    </location>
</feature>
<dbReference type="GO" id="GO:1990281">
    <property type="term" value="C:efflux pump complex"/>
    <property type="evidence" value="ECO:0007669"/>
    <property type="project" value="TreeGrafter"/>
</dbReference>
<dbReference type="AlphaFoldDB" id="A0A1M6MLJ7"/>
<dbReference type="GO" id="GO:0015562">
    <property type="term" value="F:efflux transmembrane transporter activity"/>
    <property type="evidence" value="ECO:0007669"/>
    <property type="project" value="TreeGrafter"/>
</dbReference>
<evidence type="ECO:0000259" key="4">
    <source>
        <dbReference type="Pfam" id="PF25973"/>
    </source>
</evidence>
<dbReference type="InterPro" id="IPR006143">
    <property type="entry name" value="RND_pump_MFP"/>
</dbReference>
<name>A0A1M6MLJ7_9BACT</name>
<organism evidence="6 7">
    <name type="scientific">Tangfeifania diversioriginum</name>
    <dbReference type="NCBI Taxonomy" id="1168035"/>
    <lineage>
        <taxon>Bacteria</taxon>
        <taxon>Pseudomonadati</taxon>
        <taxon>Bacteroidota</taxon>
        <taxon>Bacteroidia</taxon>
        <taxon>Marinilabiliales</taxon>
        <taxon>Prolixibacteraceae</taxon>
        <taxon>Tangfeifania</taxon>
    </lineage>
</organism>
<protein>
    <submittedName>
        <fullName evidence="6">RND family efflux transporter, MFP subunit</fullName>
    </submittedName>
</protein>
<dbReference type="NCBIfam" id="TIGR01730">
    <property type="entry name" value="RND_mfp"/>
    <property type="match status" value="1"/>
</dbReference>
<dbReference type="Gene3D" id="2.40.50.100">
    <property type="match status" value="1"/>
</dbReference>
<dbReference type="Pfam" id="PF25975">
    <property type="entry name" value="CzcB_C"/>
    <property type="match status" value="1"/>
</dbReference>
<dbReference type="InterPro" id="IPR058649">
    <property type="entry name" value="CzcB_C"/>
</dbReference>
<evidence type="ECO:0000259" key="3">
    <source>
        <dbReference type="Pfam" id="PF25954"/>
    </source>
</evidence>
<dbReference type="Pfam" id="PF25954">
    <property type="entry name" value="Beta-barrel_RND_2"/>
    <property type="match status" value="1"/>
</dbReference>
<dbReference type="Pfam" id="PF25973">
    <property type="entry name" value="BSH_CzcB"/>
    <property type="match status" value="1"/>
</dbReference>
<dbReference type="PANTHER" id="PTHR30469">
    <property type="entry name" value="MULTIDRUG RESISTANCE PROTEIN MDTA"/>
    <property type="match status" value="1"/>
</dbReference>
<evidence type="ECO:0000256" key="2">
    <source>
        <dbReference type="SAM" id="Coils"/>
    </source>
</evidence>
<gene>
    <name evidence="6" type="ORF">SAMN05444280_1345</name>
</gene>
<evidence type="ECO:0000259" key="5">
    <source>
        <dbReference type="Pfam" id="PF25975"/>
    </source>
</evidence>
<feature type="domain" description="CzcB-like barrel-sandwich hybrid" evidence="4">
    <location>
        <begin position="74"/>
        <end position="197"/>
    </location>
</feature>
<dbReference type="Proteomes" id="UP000184050">
    <property type="component" value="Unassembled WGS sequence"/>
</dbReference>
<dbReference type="SUPFAM" id="SSF111369">
    <property type="entry name" value="HlyD-like secretion proteins"/>
    <property type="match status" value="1"/>
</dbReference>
<dbReference type="Gene3D" id="2.40.420.20">
    <property type="match status" value="1"/>
</dbReference>
<dbReference type="RefSeq" id="WP_073172605.1">
    <property type="nucleotide sequence ID" value="NZ_FQZE01000034.1"/>
</dbReference>
<evidence type="ECO:0000313" key="7">
    <source>
        <dbReference type="Proteomes" id="UP000184050"/>
    </source>
</evidence>
<reference evidence="6 7" key="1">
    <citation type="submission" date="2016-11" db="EMBL/GenBank/DDBJ databases">
        <authorList>
            <person name="Jaros S."/>
            <person name="Januszkiewicz K."/>
            <person name="Wedrychowicz H."/>
        </authorList>
    </citation>
    <scope>NUCLEOTIDE SEQUENCE [LARGE SCALE GENOMIC DNA]</scope>
    <source>
        <strain evidence="6 7">DSM 27063</strain>
    </source>
</reference>
<comment type="similarity">
    <text evidence="1">Belongs to the membrane fusion protein (MFP) (TC 8.A.1) family.</text>
</comment>
<dbReference type="STRING" id="1168035.SAMN05444280_1345"/>
<feature type="domain" description="CusB-like beta-barrel" evidence="3">
    <location>
        <begin position="205"/>
        <end position="275"/>
    </location>
</feature>
<proteinExistence type="inferred from homology"/>
<keyword evidence="2" id="KW-0175">Coiled coil</keyword>
<dbReference type="Gene3D" id="1.10.287.470">
    <property type="entry name" value="Helix hairpin bin"/>
    <property type="match status" value="1"/>
</dbReference>